<proteinExistence type="predicted"/>
<dbReference type="Proteomes" id="UP000292424">
    <property type="component" value="Chromosome"/>
</dbReference>
<organism evidence="1 2">
    <name type="scientific">Rhizosphaericola mali</name>
    <dbReference type="NCBI Taxonomy" id="2545455"/>
    <lineage>
        <taxon>Bacteria</taxon>
        <taxon>Pseudomonadati</taxon>
        <taxon>Bacteroidota</taxon>
        <taxon>Chitinophagia</taxon>
        <taxon>Chitinophagales</taxon>
        <taxon>Chitinophagaceae</taxon>
        <taxon>Rhizosphaericola</taxon>
    </lineage>
</organism>
<dbReference type="RefSeq" id="WP_131328728.1">
    <property type="nucleotide sequence ID" value="NZ_CP044016.1"/>
</dbReference>
<dbReference type="EMBL" id="CP044016">
    <property type="protein sequence ID" value="QES87841.1"/>
    <property type="molecule type" value="Genomic_DNA"/>
</dbReference>
<evidence type="ECO:0008006" key="3">
    <source>
        <dbReference type="Google" id="ProtNLM"/>
    </source>
</evidence>
<dbReference type="Gene3D" id="3.40.630.30">
    <property type="match status" value="1"/>
</dbReference>
<name>A0A5P2G8J5_9BACT</name>
<keyword evidence="2" id="KW-1185">Reference proteome</keyword>
<dbReference type="OrthoDB" id="9806005at2"/>
<dbReference type="PANTHER" id="PTHR41368:SF1">
    <property type="entry name" value="PROTEIN YGHO"/>
    <property type="match status" value="1"/>
</dbReference>
<dbReference type="InterPro" id="IPR016181">
    <property type="entry name" value="Acyl_CoA_acyltransferase"/>
</dbReference>
<evidence type="ECO:0000313" key="1">
    <source>
        <dbReference type="EMBL" id="QES87841.1"/>
    </source>
</evidence>
<dbReference type="PANTHER" id="PTHR41368">
    <property type="entry name" value="PROTEIN YGHO"/>
    <property type="match status" value="1"/>
</dbReference>
<protein>
    <recommendedName>
        <fullName evidence="3">N-acetyltransferase</fullName>
    </recommendedName>
</protein>
<accession>A0A5P2G8J5</accession>
<gene>
    <name evidence="1" type="ORF">E0W69_003880</name>
</gene>
<evidence type="ECO:0000313" key="2">
    <source>
        <dbReference type="Proteomes" id="UP000292424"/>
    </source>
</evidence>
<sequence>MELVEVRTPQDEKDFIEINVLVNRNNPAYIRPLNKEIIATFQPTQNKHLKNGKVNRWILKKEGNVIGRIAAFIDPIYKNFGTDFPTGGCGYFDCIDDQLAANQLFDTAKKWLQSNGMDAMDGPINIGDRDKNWGLLVEGFETEPYYGMSYNPPYYQRLFENYGFQNYYNQYYFYLSVSHQLPEKIKLRHDRLAAKPEYSAQHLTLDKLDKFAQDFTAIYNVAWAQHKENKSITKEQVLHLFKEMKAIIDPKLVWFAYYNEQPIAMWINIPDVNQYFKKLNGKFGLWQKLKVLYLKKTKQCKRFTGIVFGVIPKFQILGVDAFLIYEGAKVIQQDSQYEDYEMGWTSEWNPRMLNLYQHLGSKRSRHMITYRYIFDQKYPFESHPEITYKK</sequence>
<dbReference type="KEGG" id="arac:E0W69_003880"/>
<dbReference type="InterPro" id="IPR039968">
    <property type="entry name" value="BcerS-like"/>
</dbReference>
<dbReference type="SUPFAM" id="SSF55729">
    <property type="entry name" value="Acyl-CoA N-acyltransferases (Nat)"/>
    <property type="match status" value="1"/>
</dbReference>
<reference evidence="1 2" key="1">
    <citation type="submission" date="2019-09" db="EMBL/GenBank/DDBJ databases">
        <title>Complete genome sequence of Arachidicoccus sp. B3-10 isolated from apple orchard soil.</title>
        <authorList>
            <person name="Kim H.S."/>
            <person name="Han K.-I."/>
            <person name="Suh M.K."/>
            <person name="Lee K.C."/>
            <person name="Eom M.K."/>
            <person name="Kim J.-S."/>
            <person name="Kang S.W."/>
            <person name="Sin Y."/>
            <person name="Lee J.-S."/>
        </authorList>
    </citation>
    <scope>NUCLEOTIDE SEQUENCE [LARGE SCALE GENOMIC DNA]</scope>
    <source>
        <strain evidence="1 2">B3-10</strain>
    </source>
</reference>
<dbReference type="AlphaFoldDB" id="A0A5P2G8J5"/>